<name>A0A0H3N877_CLODC</name>
<dbReference type="PANTHER" id="PTHR42659">
    <property type="entry name" value="XANTHINE DEHYDROGENASE SUBUNIT C-RELATED"/>
    <property type="match status" value="1"/>
</dbReference>
<dbReference type="SUPFAM" id="SSF55447">
    <property type="entry name" value="CO dehydrogenase flavoprotein C-terminal domain-like"/>
    <property type="match status" value="1"/>
</dbReference>
<evidence type="ECO:0000259" key="3">
    <source>
        <dbReference type="PROSITE" id="PS51387"/>
    </source>
</evidence>
<dbReference type="InterPro" id="IPR051312">
    <property type="entry name" value="Diverse_Substr_Oxidored"/>
</dbReference>
<dbReference type="GO" id="GO:0071949">
    <property type="term" value="F:FAD binding"/>
    <property type="evidence" value="ECO:0007669"/>
    <property type="project" value="InterPro"/>
</dbReference>
<evidence type="ECO:0000313" key="4">
    <source>
        <dbReference type="EMBL" id="CBA63731.1"/>
    </source>
</evidence>
<dbReference type="Pfam" id="PF00941">
    <property type="entry name" value="FAD_binding_5"/>
    <property type="match status" value="1"/>
</dbReference>
<feature type="domain" description="FAD-binding PCMH-type" evidence="3">
    <location>
        <begin position="10"/>
        <end position="173"/>
    </location>
</feature>
<dbReference type="Gene3D" id="3.30.390.50">
    <property type="entry name" value="CO dehydrogenase flavoprotein, C-terminal domain"/>
    <property type="match status" value="1"/>
</dbReference>
<dbReference type="InterPro" id="IPR005107">
    <property type="entry name" value="CO_DH_flav_C"/>
</dbReference>
<gene>
    <name evidence="4" type="primary">pucC2</name>
    <name evidence="4" type="ordered locus">CD196_1944</name>
</gene>
<dbReference type="EMBL" id="FN538970">
    <property type="protein sequence ID" value="CBA63731.1"/>
    <property type="molecule type" value="Genomic_DNA"/>
</dbReference>
<dbReference type="KEGG" id="cdc:CD196_1944"/>
<dbReference type="PANTHER" id="PTHR42659:SF9">
    <property type="entry name" value="XANTHINE DEHYDROGENASE FAD-BINDING SUBUNIT XDHB-RELATED"/>
    <property type="match status" value="1"/>
</dbReference>
<dbReference type="AlphaFoldDB" id="A0A0H3N877"/>
<accession>A0A0H3N877</accession>
<dbReference type="InterPro" id="IPR016166">
    <property type="entry name" value="FAD-bd_PCMH"/>
</dbReference>
<evidence type="ECO:0000313" key="5">
    <source>
        <dbReference type="Proteomes" id="UP000002068"/>
    </source>
</evidence>
<dbReference type="PROSITE" id="PS51387">
    <property type="entry name" value="FAD_PCMH"/>
    <property type="match status" value="1"/>
</dbReference>
<organism evidence="4 5">
    <name type="scientific">Clostridioides difficile (strain CD196)</name>
    <name type="common">Peptoclostridium difficile</name>
    <dbReference type="NCBI Taxonomy" id="645462"/>
    <lineage>
        <taxon>Bacteria</taxon>
        <taxon>Bacillati</taxon>
        <taxon>Bacillota</taxon>
        <taxon>Clostridia</taxon>
        <taxon>Peptostreptococcales</taxon>
        <taxon>Peptostreptococcaceae</taxon>
        <taxon>Clostridioides</taxon>
    </lineage>
</organism>
<dbReference type="InterPro" id="IPR016169">
    <property type="entry name" value="FAD-bd_PCMH_sub2"/>
</dbReference>
<dbReference type="Pfam" id="PF03450">
    <property type="entry name" value="CO_deh_flav_C"/>
    <property type="match status" value="1"/>
</dbReference>
<dbReference type="Proteomes" id="UP000002068">
    <property type="component" value="Chromosome"/>
</dbReference>
<dbReference type="InterPro" id="IPR036683">
    <property type="entry name" value="CO_DH_flav_C_dom_sf"/>
</dbReference>
<dbReference type="Gene3D" id="3.30.465.10">
    <property type="match status" value="1"/>
</dbReference>
<reference evidence="4 5" key="1">
    <citation type="journal article" date="2009" name="Genome Biol.">
        <title>Comparative genome and phenotypic analysis of Clostridium difficile 027 strains provides insight into the evolution of a hypervirulent bacterium.</title>
        <authorList>
            <person name="Stabler R.A."/>
            <person name="He M."/>
            <person name="Dawson L."/>
            <person name="Martin M."/>
            <person name="Valiente E."/>
            <person name="Corton C."/>
            <person name="Lawley T.D."/>
            <person name="Sebaihia M."/>
            <person name="Quail M.A."/>
            <person name="Rose G."/>
            <person name="Gerding D.N."/>
            <person name="Gibert M."/>
            <person name="Popoff M.R."/>
            <person name="Parkhill J."/>
            <person name="Dougan G."/>
            <person name="Wren B.W."/>
        </authorList>
    </citation>
    <scope>NUCLEOTIDE SEQUENCE [LARGE SCALE GENOMIC DNA]</scope>
    <source>
        <strain evidence="4 5">CD196</strain>
    </source>
</reference>
<dbReference type="HOGENOM" id="CLU_073026_0_0_9"/>
<evidence type="ECO:0000256" key="1">
    <source>
        <dbReference type="ARBA" id="ARBA00022630"/>
    </source>
</evidence>
<dbReference type="SMART" id="SM01092">
    <property type="entry name" value="CO_deh_flav_C"/>
    <property type="match status" value="1"/>
</dbReference>
<keyword evidence="1" id="KW-0285">Flavoprotein</keyword>
<evidence type="ECO:0000256" key="2">
    <source>
        <dbReference type="ARBA" id="ARBA00023002"/>
    </source>
</evidence>
<dbReference type="SUPFAM" id="SSF56176">
    <property type="entry name" value="FAD-binding/transporter-associated domain-like"/>
    <property type="match status" value="1"/>
</dbReference>
<dbReference type="InterPro" id="IPR002346">
    <property type="entry name" value="Mopterin_DH_FAD-bd"/>
</dbReference>
<keyword evidence="2" id="KW-0560">Oxidoreductase</keyword>
<dbReference type="InterPro" id="IPR036318">
    <property type="entry name" value="FAD-bd_PCMH-like_sf"/>
</dbReference>
<proteinExistence type="predicted"/>
<sequence length="274" mass="29948">MKIKLIWGESMITIKEYVVPKSLDEAYELLISRKNNIILGGCGFLKLGSKNIGSAIDLKDLALDYINETDDSILIGADTSLRTLELNKVIKNYCNGVISNAVSNIVGVQFRSGARVGASVFAKYGFSDLIPSLLVVDAKVKLYKKGVMNLADFLESELEKDILIEVILPKKDAIGVFDSIRKCTGDFAVLNGAMLKEGSIYKIAIGARPRRAKIAYKASEILSLENDIEKAGEVSSEELSFGSNIRGSKEYRKDMAKALVVRMYNSIGGECDGK</sequence>
<protein>
    <submittedName>
        <fullName evidence="4">FAD-binding subunit of xanthine dehydrogenase</fullName>
    </submittedName>
</protein>
<dbReference type="GO" id="GO:0016491">
    <property type="term" value="F:oxidoreductase activity"/>
    <property type="evidence" value="ECO:0007669"/>
    <property type="project" value="UniProtKB-KW"/>
</dbReference>